<evidence type="ECO:0000256" key="1">
    <source>
        <dbReference type="SAM" id="Phobius"/>
    </source>
</evidence>
<proteinExistence type="predicted"/>
<protein>
    <recommendedName>
        <fullName evidence="4">AtpZ/AtpI family protein</fullName>
    </recommendedName>
</protein>
<dbReference type="Proteomes" id="UP000231383">
    <property type="component" value="Unassembled WGS sequence"/>
</dbReference>
<keyword evidence="1" id="KW-1133">Transmembrane helix</keyword>
<sequence>MHREYVCVISYIHTIITSKKMTKPKSHVYSGLNKEGDIVKTVSPTPRKPDRNLNIPPEYLNLGMYLVVPLILGVMIGIYLDNSWKTGGTFTLIGIGLGTISIFYNLYKLYKKG</sequence>
<dbReference type="EMBL" id="PFSC01000133">
    <property type="protein sequence ID" value="PJC30539.1"/>
    <property type="molecule type" value="Genomic_DNA"/>
</dbReference>
<gene>
    <name evidence="2" type="ORF">CO051_05285</name>
</gene>
<evidence type="ECO:0000313" key="3">
    <source>
        <dbReference type="Proteomes" id="UP000231383"/>
    </source>
</evidence>
<feature type="transmembrane region" description="Helical" evidence="1">
    <location>
        <begin position="86"/>
        <end position="107"/>
    </location>
</feature>
<dbReference type="AlphaFoldDB" id="A0A2M8EXD6"/>
<evidence type="ECO:0008006" key="4">
    <source>
        <dbReference type="Google" id="ProtNLM"/>
    </source>
</evidence>
<evidence type="ECO:0000313" key="2">
    <source>
        <dbReference type="EMBL" id="PJC30539.1"/>
    </source>
</evidence>
<name>A0A2M8EXD6_9BACT</name>
<feature type="transmembrane region" description="Helical" evidence="1">
    <location>
        <begin position="59"/>
        <end position="80"/>
    </location>
</feature>
<dbReference type="InterPro" id="IPR032820">
    <property type="entry name" value="ATPase_put"/>
</dbReference>
<dbReference type="Pfam" id="PF09527">
    <property type="entry name" value="ATPase_gene1"/>
    <property type="match status" value="1"/>
</dbReference>
<accession>A0A2M8EXD6</accession>
<organism evidence="2 3">
    <name type="scientific">Candidatus Roizmanbacteria bacterium CG_4_9_14_0_2_um_filter_39_13</name>
    <dbReference type="NCBI Taxonomy" id="1974839"/>
    <lineage>
        <taxon>Bacteria</taxon>
        <taxon>Candidatus Roizmaniibacteriota</taxon>
    </lineage>
</organism>
<comment type="caution">
    <text evidence="2">The sequence shown here is derived from an EMBL/GenBank/DDBJ whole genome shotgun (WGS) entry which is preliminary data.</text>
</comment>
<keyword evidence="1" id="KW-0472">Membrane</keyword>
<reference evidence="3" key="1">
    <citation type="submission" date="2017-09" db="EMBL/GenBank/DDBJ databases">
        <title>Depth-based differentiation of microbial function through sediment-hosted aquifers and enrichment of novel symbionts in the deep terrestrial subsurface.</title>
        <authorList>
            <person name="Probst A.J."/>
            <person name="Ladd B."/>
            <person name="Jarett J.K."/>
            <person name="Geller-Mcgrath D.E."/>
            <person name="Sieber C.M.K."/>
            <person name="Emerson J.B."/>
            <person name="Anantharaman K."/>
            <person name="Thomas B.C."/>
            <person name="Malmstrom R."/>
            <person name="Stieglmeier M."/>
            <person name="Klingl A."/>
            <person name="Woyke T."/>
            <person name="Ryan C.M."/>
            <person name="Banfield J.F."/>
        </authorList>
    </citation>
    <scope>NUCLEOTIDE SEQUENCE [LARGE SCALE GENOMIC DNA]</scope>
</reference>
<keyword evidence="1" id="KW-0812">Transmembrane</keyword>